<gene>
    <name evidence="2" type="ORF">DW322_04520</name>
</gene>
<dbReference type="RefSeq" id="WP_010840377.1">
    <property type="nucleotide sequence ID" value="NZ_QRCM01000001.1"/>
</dbReference>
<keyword evidence="1" id="KW-0175">Coiled coil</keyword>
<comment type="caution">
    <text evidence="2">The sequence shown here is derived from an EMBL/GenBank/DDBJ whole genome shotgun (WGS) entry which is preliminary data.</text>
</comment>
<dbReference type="Proteomes" id="UP000471120">
    <property type="component" value="Unassembled WGS sequence"/>
</dbReference>
<protein>
    <recommendedName>
        <fullName evidence="4">Chemotaxis protein</fullName>
    </recommendedName>
</protein>
<evidence type="ECO:0000313" key="2">
    <source>
        <dbReference type="EMBL" id="TXG89623.1"/>
    </source>
</evidence>
<reference evidence="2 3" key="1">
    <citation type="submission" date="2018-07" db="EMBL/GenBank/DDBJ databases">
        <title>Genome sequence of Rhodococcus rhodnii ATCC 35071 from Rhodnius prolixus.</title>
        <authorList>
            <person name="Patel V."/>
            <person name="Vogel K.J."/>
        </authorList>
    </citation>
    <scope>NUCLEOTIDE SEQUENCE [LARGE SCALE GENOMIC DNA]</scope>
    <source>
        <strain evidence="2 3">ATCC 35071</strain>
    </source>
</reference>
<sequence length="328" mass="33882">MVLPLIPAALIAVGALTGGGGLTLGGKAALDMKRAADQKREAEEQYRKRYGEIEECVEAVNARISMLGEQQERALAAVVFRFIDFMKRNEKKVAASERLVADGVETNQRQITEAEKLALDAFSWLGGVLGSTAAVSGASAAVLGTAGAVGAASTGTAISGLSGVAATNATMAWLGGGALSAGGGGMALGGLALNFVTIGPALLIGGVAATAQASKLATQSKKAQADAAVAIAELDEHEVRLDAVRARADELQELLERLALDGVRALDILESEEFDPVRHTARMQRAFQLSKAVADVAKVPVLDADGELAPEGYEVTIKYKAMSEENHG</sequence>
<name>A0A6P2CAH3_9NOCA</name>
<feature type="coiled-coil region" evidence="1">
    <location>
        <begin position="227"/>
        <end position="261"/>
    </location>
</feature>
<evidence type="ECO:0000256" key="1">
    <source>
        <dbReference type="SAM" id="Coils"/>
    </source>
</evidence>
<proteinExistence type="predicted"/>
<evidence type="ECO:0008006" key="4">
    <source>
        <dbReference type="Google" id="ProtNLM"/>
    </source>
</evidence>
<dbReference type="AlphaFoldDB" id="A0A6P2CAH3"/>
<accession>A0A6P2CAH3</accession>
<organism evidence="2 3">
    <name type="scientific">Rhodococcus rhodnii</name>
    <dbReference type="NCBI Taxonomy" id="38312"/>
    <lineage>
        <taxon>Bacteria</taxon>
        <taxon>Bacillati</taxon>
        <taxon>Actinomycetota</taxon>
        <taxon>Actinomycetes</taxon>
        <taxon>Mycobacteriales</taxon>
        <taxon>Nocardiaceae</taxon>
        <taxon>Rhodococcus</taxon>
    </lineage>
</organism>
<dbReference type="EMBL" id="QRCM01000001">
    <property type="protein sequence ID" value="TXG89623.1"/>
    <property type="molecule type" value="Genomic_DNA"/>
</dbReference>
<evidence type="ECO:0000313" key="3">
    <source>
        <dbReference type="Proteomes" id="UP000471120"/>
    </source>
</evidence>